<evidence type="ECO:0000313" key="4">
    <source>
        <dbReference type="Proteomes" id="UP001221142"/>
    </source>
</evidence>
<dbReference type="Proteomes" id="UP001221142">
    <property type="component" value="Unassembled WGS sequence"/>
</dbReference>
<dbReference type="EMBL" id="JARKIF010000018">
    <property type="protein sequence ID" value="KAJ7619368.1"/>
    <property type="molecule type" value="Genomic_DNA"/>
</dbReference>
<protein>
    <recommendedName>
        <fullName evidence="2">VWFA domain-containing protein</fullName>
    </recommendedName>
</protein>
<keyword evidence="4" id="KW-1185">Reference proteome</keyword>
<dbReference type="SUPFAM" id="SSF53300">
    <property type="entry name" value="vWA-like"/>
    <property type="match status" value="1"/>
</dbReference>
<dbReference type="InterPro" id="IPR036465">
    <property type="entry name" value="vWFA_dom_sf"/>
</dbReference>
<name>A0AAD7BFR4_9AGAR</name>
<proteinExistence type="predicted"/>
<comment type="caution">
    <text evidence="3">The sequence shown here is derived from an EMBL/GenBank/DDBJ whole genome shotgun (WGS) entry which is preliminary data.</text>
</comment>
<dbReference type="PANTHER" id="PTHR34706">
    <property type="entry name" value="SLR1338 PROTEIN"/>
    <property type="match status" value="1"/>
</dbReference>
<dbReference type="InterPro" id="IPR002035">
    <property type="entry name" value="VWF_A"/>
</dbReference>
<dbReference type="PROSITE" id="PS50234">
    <property type="entry name" value="VWFA"/>
    <property type="match status" value="1"/>
</dbReference>
<evidence type="ECO:0000313" key="3">
    <source>
        <dbReference type="EMBL" id="KAJ7619368.1"/>
    </source>
</evidence>
<sequence>MSDLKPPIDSLVPQSKSSSYLPIDSPLPDAGPSRRRSFLSTIFSHGRSRSADTRNDAPPSYDTVVSKSKWKPSRYNSRNYLNRPLRKESLENAFEILSKYDTVILLDDSGSMALSGSHRGVTRWEEAGQALSKLAEIAAQYDKDGIDIHFLNNRNSALHLKSSAEVNDVFNSVRPEGLTPTGERLDQILKPLLLQLETCTIDPDGTPRDTLTNEEIKRVNLIVITDGEATDSPKHTILDAARRLSALRNLCMIQLGIQFVQIGNDEKATQALKELDDDLHRDGQIRDIVDTTPYSRLNPITADGLIKSLLGGINRRIDEQKNKK</sequence>
<organism evidence="3 4">
    <name type="scientific">Roridomyces roridus</name>
    <dbReference type="NCBI Taxonomy" id="1738132"/>
    <lineage>
        <taxon>Eukaryota</taxon>
        <taxon>Fungi</taxon>
        <taxon>Dikarya</taxon>
        <taxon>Basidiomycota</taxon>
        <taxon>Agaricomycotina</taxon>
        <taxon>Agaricomycetes</taxon>
        <taxon>Agaricomycetidae</taxon>
        <taxon>Agaricales</taxon>
        <taxon>Marasmiineae</taxon>
        <taxon>Mycenaceae</taxon>
        <taxon>Roridomyces</taxon>
    </lineage>
</organism>
<dbReference type="Gene3D" id="3.40.50.410">
    <property type="entry name" value="von Willebrand factor, type A domain"/>
    <property type="match status" value="1"/>
</dbReference>
<feature type="region of interest" description="Disordered" evidence="1">
    <location>
        <begin position="1"/>
        <end position="35"/>
    </location>
</feature>
<gene>
    <name evidence="3" type="ORF">FB45DRAFT_799734</name>
</gene>
<evidence type="ECO:0000259" key="2">
    <source>
        <dbReference type="PROSITE" id="PS50234"/>
    </source>
</evidence>
<evidence type="ECO:0000256" key="1">
    <source>
        <dbReference type="SAM" id="MobiDB-lite"/>
    </source>
</evidence>
<feature type="domain" description="VWFA" evidence="2">
    <location>
        <begin position="101"/>
        <end position="309"/>
    </location>
</feature>
<dbReference type="PANTHER" id="PTHR34706:SF1">
    <property type="entry name" value="VWFA DOMAIN-CONTAINING PROTEIN"/>
    <property type="match status" value="1"/>
</dbReference>
<accession>A0AAD7BFR4</accession>
<reference evidence="3" key="1">
    <citation type="submission" date="2023-03" db="EMBL/GenBank/DDBJ databases">
        <title>Massive genome expansion in bonnet fungi (Mycena s.s.) driven by repeated elements and novel gene families across ecological guilds.</title>
        <authorList>
            <consortium name="Lawrence Berkeley National Laboratory"/>
            <person name="Harder C.B."/>
            <person name="Miyauchi S."/>
            <person name="Viragh M."/>
            <person name="Kuo A."/>
            <person name="Thoen E."/>
            <person name="Andreopoulos B."/>
            <person name="Lu D."/>
            <person name="Skrede I."/>
            <person name="Drula E."/>
            <person name="Henrissat B."/>
            <person name="Morin E."/>
            <person name="Kohler A."/>
            <person name="Barry K."/>
            <person name="LaButti K."/>
            <person name="Morin E."/>
            <person name="Salamov A."/>
            <person name="Lipzen A."/>
            <person name="Mereny Z."/>
            <person name="Hegedus B."/>
            <person name="Baldrian P."/>
            <person name="Stursova M."/>
            <person name="Weitz H."/>
            <person name="Taylor A."/>
            <person name="Grigoriev I.V."/>
            <person name="Nagy L.G."/>
            <person name="Martin F."/>
            <person name="Kauserud H."/>
        </authorList>
    </citation>
    <scope>NUCLEOTIDE SEQUENCE</scope>
    <source>
        <strain evidence="3">9284</strain>
    </source>
</reference>
<dbReference type="AlphaFoldDB" id="A0AAD7BFR4"/>